<feature type="compositionally biased region" description="Polar residues" evidence="1">
    <location>
        <begin position="162"/>
        <end position="184"/>
    </location>
</feature>
<feature type="region of interest" description="Disordered" evidence="1">
    <location>
        <begin position="325"/>
        <end position="396"/>
    </location>
</feature>
<feature type="compositionally biased region" description="Low complexity" evidence="1">
    <location>
        <begin position="378"/>
        <end position="389"/>
    </location>
</feature>
<evidence type="ECO:0000313" key="2">
    <source>
        <dbReference type="EMBL" id="KAJ8454906.1"/>
    </source>
</evidence>
<dbReference type="AlphaFoldDB" id="A0AAD7TGL1"/>
<organism evidence="2 3">
    <name type="scientific">Trametes cubensis</name>
    <dbReference type="NCBI Taxonomy" id="1111947"/>
    <lineage>
        <taxon>Eukaryota</taxon>
        <taxon>Fungi</taxon>
        <taxon>Dikarya</taxon>
        <taxon>Basidiomycota</taxon>
        <taxon>Agaricomycotina</taxon>
        <taxon>Agaricomycetes</taxon>
        <taxon>Polyporales</taxon>
        <taxon>Polyporaceae</taxon>
        <taxon>Trametes</taxon>
    </lineage>
</organism>
<gene>
    <name evidence="2" type="ORF">ONZ51_g12760</name>
</gene>
<keyword evidence="3" id="KW-1185">Reference proteome</keyword>
<evidence type="ECO:0000256" key="1">
    <source>
        <dbReference type="SAM" id="MobiDB-lite"/>
    </source>
</evidence>
<name>A0AAD7TGL1_9APHY</name>
<protein>
    <submittedName>
        <fullName evidence="2">Uncharacterized protein</fullName>
    </submittedName>
</protein>
<feature type="region of interest" description="Disordered" evidence="1">
    <location>
        <begin position="118"/>
        <end position="247"/>
    </location>
</feature>
<reference evidence="2" key="1">
    <citation type="submission" date="2022-11" db="EMBL/GenBank/DDBJ databases">
        <title>Genome Sequence of Cubamyces cubensis.</title>
        <authorList>
            <person name="Buettner E."/>
        </authorList>
    </citation>
    <scope>NUCLEOTIDE SEQUENCE</scope>
    <source>
        <strain evidence="2">MPL-01</strain>
    </source>
</reference>
<sequence length="417" mass="45284">MSAASSPDRKKAIRAGRNTFDELWKCYPEGSAEVEDYERATADILAVLEELKEAGASPDLLEELVDRVVKASMEVADAEVWKNLTSAHGPWHHPLYREGFYRLASDETIAEHNRRADEYNAGVEEPEEEGEDPEVEEDERDELAGDASGADDPQEEEAQEEISTPTSANRATRSQGRATTSRPATSEGKGKGKEKAGPPSRVAAKHQRSPSAEDEDAEGSAKKKAPARVSKKARRDPPPQLPAAYYPGAKVPDQGCVRCKKKTCVLHANLPKCDQCFFDRGGCYIEGNKSYAEWYDKEGYDRAIRVAAETASEIMAQRNTRESDLPQYVKDFRKGKVGSKEPEVRPTASSASSAKPTPSGSANKPRPRPTAKVAEGKAVATPRVVTPVAGSSSRPNRAFVLSQVTPAASVASRGRDS</sequence>
<feature type="compositionally biased region" description="Basic residues" evidence="1">
    <location>
        <begin position="222"/>
        <end position="234"/>
    </location>
</feature>
<comment type="caution">
    <text evidence="2">The sequence shown here is derived from an EMBL/GenBank/DDBJ whole genome shotgun (WGS) entry which is preliminary data.</text>
</comment>
<proteinExistence type="predicted"/>
<feature type="compositionally biased region" description="Acidic residues" evidence="1">
    <location>
        <begin position="124"/>
        <end position="141"/>
    </location>
</feature>
<accession>A0AAD7TGL1</accession>
<dbReference type="EMBL" id="JAPEVG010000862">
    <property type="protein sequence ID" value="KAJ8454906.1"/>
    <property type="molecule type" value="Genomic_DNA"/>
</dbReference>
<feature type="compositionally biased region" description="Basic and acidic residues" evidence="1">
    <location>
        <begin position="325"/>
        <end position="344"/>
    </location>
</feature>
<evidence type="ECO:0000313" key="3">
    <source>
        <dbReference type="Proteomes" id="UP001215151"/>
    </source>
</evidence>
<feature type="compositionally biased region" description="Low complexity" evidence="1">
    <location>
        <begin position="346"/>
        <end position="362"/>
    </location>
</feature>
<dbReference type="Proteomes" id="UP001215151">
    <property type="component" value="Unassembled WGS sequence"/>
</dbReference>